<dbReference type="InterPro" id="IPR001667">
    <property type="entry name" value="DDH_dom"/>
</dbReference>
<keyword evidence="3" id="KW-0540">Nuclease</keyword>
<keyword evidence="4" id="KW-0378">Hydrolase</keyword>
<dbReference type="Proteomes" id="UP000647241">
    <property type="component" value="Unassembled WGS sequence"/>
</dbReference>
<feature type="domain" description="DHHA1" evidence="7">
    <location>
        <begin position="382"/>
        <end position="469"/>
    </location>
</feature>
<dbReference type="GO" id="GO:0006281">
    <property type="term" value="P:DNA repair"/>
    <property type="evidence" value="ECO:0007669"/>
    <property type="project" value="InterPro"/>
</dbReference>
<sequence>MISAQSGLRQQWNIVSPDADAESVTRLAREVGCPEAIALLLMSRGIVDASTAKTFFNPSLDDLIDPMLMLGMPEAVARIQQAVRGGEPILIYGDYDVDGTTATVLLKTAIERTAAKDRPAVVTYHVPHRLREGYGMQTGVLGTAAASGVRLVISVDTGIRAFAAADEAKALGLDLIVTDHHLPDDVVGVPNAIAVINPAQEGCGYPFKSLCGAGVAFKLAHAILSAAAETEEERSKLRNSLIPSFLKLVAIATIADSVPLEGENRVIVALGLRELRNPVQPGLRALMQVAQIPANRPPTATEVGFRLAPRINAAGRMDIASEVVELFLTRDSERASTLAEKLNRLNDDRRATEAKALEDIETRLVCLRGDDGVFPAECIVFDDPAWHRGVLGILASRIVDRTGRPALVLTHEDGHAHGSGRSIDGFHLLDALTAVHTEGDALFTKFGGHAHAVGFSLPSGSVEALQTRMRTYSSSLLNGALLAPPLECDVELSFHELTSEFFDWLTRCGPFGVGNPEPVFVTRRVTLSADVRLIKERHICLQLFREDEPARFSALGWSRATDWPSRCAEMGLQRGSVVDIAYRLKCATNPQFPGLELELLDINLS</sequence>
<dbReference type="GO" id="GO:0008409">
    <property type="term" value="F:5'-3' exonuclease activity"/>
    <property type="evidence" value="ECO:0007669"/>
    <property type="project" value="InterPro"/>
</dbReference>
<name>A0A917M404_9BACT</name>
<dbReference type="PANTHER" id="PTHR30255:SF2">
    <property type="entry name" value="SINGLE-STRANDED-DNA-SPECIFIC EXONUCLEASE RECJ"/>
    <property type="match status" value="1"/>
</dbReference>
<feature type="domain" description="RecJ OB" evidence="8">
    <location>
        <begin position="488"/>
        <end position="587"/>
    </location>
</feature>
<accession>A0A917M404</accession>
<evidence type="ECO:0000259" key="7">
    <source>
        <dbReference type="Pfam" id="PF02272"/>
    </source>
</evidence>
<reference evidence="9" key="2">
    <citation type="submission" date="2020-09" db="EMBL/GenBank/DDBJ databases">
        <authorList>
            <person name="Sun Q."/>
            <person name="Zhou Y."/>
        </authorList>
    </citation>
    <scope>NUCLEOTIDE SEQUENCE</scope>
    <source>
        <strain evidence="9">CGMCC 1.12997</strain>
    </source>
</reference>
<dbReference type="GO" id="GO:0003676">
    <property type="term" value="F:nucleic acid binding"/>
    <property type="evidence" value="ECO:0007669"/>
    <property type="project" value="InterPro"/>
</dbReference>
<evidence type="ECO:0000256" key="3">
    <source>
        <dbReference type="ARBA" id="ARBA00022722"/>
    </source>
</evidence>
<dbReference type="InterPro" id="IPR004610">
    <property type="entry name" value="RecJ"/>
</dbReference>
<dbReference type="InterPro" id="IPR038763">
    <property type="entry name" value="DHH_sf"/>
</dbReference>
<dbReference type="SUPFAM" id="SSF64182">
    <property type="entry name" value="DHH phosphoesterases"/>
    <property type="match status" value="1"/>
</dbReference>
<comment type="similarity">
    <text evidence="1">Belongs to the RecJ family.</text>
</comment>
<dbReference type="InterPro" id="IPR041122">
    <property type="entry name" value="RecJ_OB"/>
</dbReference>
<protein>
    <recommendedName>
        <fullName evidence="2">Single-stranded-DNA-specific exonuclease RecJ</fullName>
    </recommendedName>
</protein>
<organism evidence="9 10">
    <name type="scientific">Edaphobacter dinghuensis</name>
    <dbReference type="NCBI Taxonomy" id="1560005"/>
    <lineage>
        <taxon>Bacteria</taxon>
        <taxon>Pseudomonadati</taxon>
        <taxon>Acidobacteriota</taxon>
        <taxon>Terriglobia</taxon>
        <taxon>Terriglobales</taxon>
        <taxon>Acidobacteriaceae</taxon>
        <taxon>Edaphobacter</taxon>
    </lineage>
</organism>
<dbReference type="EMBL" id="BMGT01000002">
    <property type="protein sequence ID" value="GGG74056.1"/>
    <property type="molecule type" value="Genomic_DNA"/>
</dbReference>
<evidence type="ECO:0000259" key="6">
    <source>
        <dbReference type="Pfam" id="PF01368"/>
    </source>
</evidence>
<evidence type="ECO:0000256" key="2">
    <source>
        <dbReference type="ARBA" id="ARBA00019841"/>
    </source>
</evidence>
<dbReference type="NCBIfam" id="TIGR00644">
    <property type="entry name" value="recJ"/>
    <property type="match status" value="1"/>
</dbReference>
<evidence type="ECO:0000313" key="9">
    <source>
        <dbReference type="EMBL" id="GGG74056.1"/>
    </source>
</evidence>
<keyword evidence="5 9" id="KW-0269">Exonuclease</keyword>
<evidence type="ECO:0000313" key="10">
    <source>
        <dbReference type="Proteomes" id="UP000647241"/>
    </source>
</evidence>
<dbReference type="AlphaFoldDB" id="A0A917M404"/>
<comment type="caution">
    <text evidence="9">The sequence shown here is derived from an EMBL/GenBank/DDBJ whole genome shotgun (WGS) entry which is preliminary data.</text>
</comment>
<evidence type="ECO:0000256" key="4">
    <source>
        <dbReference type="ARBA" id="ARBA00022801"/>
    </source>
</evidence>
<dbReference type="Pfam" id="PF01368">
    <property type="entry name" value="DHH"/>
    <property type="match status" value="1"/>
</dbReference>
<evidence type="ECO:0000256" key="5">
    <source>
        <dbReference type="ARBA" id="ARBA00022839"/>
    </source>
</evidence>
<dbReference type="Pfam" id="PF17768">
    <property type="entry name" value="RecJ_OB"/>
    <property type="match status" value="1"/>
</dbReference>
<dbReference type="Gene3D" id="3.10.310.30">
    <property type="match status" value="1"/>
</dbReference>
<dbReference type="PANTHER" id="PTHR30255">
    <property type="entry name" value="SINGLE-STRANDED-DNA-SPECIFIC EXONUCLEASE RECJ"/>
    <property type="match status" value="1"/>
</dbReference>
<dbReference type="Pfam" id="PF02272">
    <property type="entry name" value="DHHA1"/>
    <property type="match status" value="1"/>
</dbReference>
<dbReference type="Gene3D" id="3.90.1640.30">
    <property type="match status" value="1"/>
</dbReference>
<dbReference type="InterPro" id="IPR051673">
    <property type="entry name" value="SSDNA_exonuclease_RecJ"/>
</dbReference>
<feature type="domain" description="DDH" evidence="6">
    <location>
        <begin position="89"/>
        <end position="253"/>
    </location>
</feature>
<gene>
    <name evidence="9" type="primary">recJ</name>
    <name evidence="9" type="ORF">GCM10011585_15810</name>
</gene>
<evidence type="ECO:0000259" key="8">
    <source>
        <dbReference type="Pfam" id="PF17768"/>
    </source>
</evidence>
<evidence type="ECO:0000256" key="1">
    <source>
        <dbReference type="ARBA" id="ARBA00005915"/>
    </source>
</evidence>
<dbReference type="GO" id="GO:0006310">
    <property type="term" value="P:DNA recombination"/>
    <property type="evidence" value="ECO:0007669"/>
    <property type="project" value="InterPro"/>
</dbReference>
<proteinExistence type="inferred from homology"/>
<reference evidence="9" key="1">
    <citation type="journal article" date="2014" name="Int. J. Syst. Evol. Microbiol.">
        <title>Complete genome sequence of Corynebacterium casei LMG S-19264T (=DSM 44701T), isolated from a smear-ripened cheese.</title>
        <authorList>
            <consortium name="US DOE Joint Genome Institute (JGI-PGF)"/>
            <person name="Walter F."/>
            <person name="Albersmeier A."/>
            <person name="Kalinowski J."/>
            <person name="Ruckert C."/>
        </authorList>
    </citation>
    <scope>NUCLEOTIDE SEQUENCE</scope>
    <source>
        <strain evidence="9">CGMCC 1.12997</strain>
    </source>
</reference>
<dbReference type="RefSeq" id="WP_188553630.1">
    <property type="nucleotide sequence ID" value="NZ_BMGT01000002.1"/>
</dbReference>
<keyword evidence="10" id="KW-1185">Reference proteome</keyword>
<dbReference type="InterPro" id="IPR003156">
    <property type="entry name" value="DHHA1_dom"/>
</dbReference>